<evidence type="ECO:0000259" key="1">
    <source>
        <dbReference type="Pfam" id="PF07883"/>
    </source>
</evidence>
<evidence type="ECO:0000313" key="3">
    <source>
        <dbReference type="Proteomes" id="UP000268016"/>
    </source>
</evidence>
<reference evidence="2 3" key="1">
    <citation type="submission" date="2018-10" db="EMBL/GenBank/DDBJ databases">
        <title>Histidinibacterium lentulum gen. nov., sp. nov., a marine bacterium from the culture broth of Picochlorum sp. 122.</title>
        <authorList>
            <person name="Wang G."/>
        </authorList>
    </citation>
    <scope>NUCLEOTIDE SEQUENCE [LARGE SCALE GENOMIC DNA]</scope>
    <source>
        <strain evidence="2 3">B17</strain>
    </source>
</reference>
<accession>A0A3N2R9U6</accession>
<dbReference type="EMBL" id="RDRB01000001">
    <property type="protein sequence ID" value="ROU04234.1"/>
    <property type="molecule type" value="Genomic_DNA"/>
</dbReference>
<dbReference type="AlphaFoldDB" id="A0A3N2R9U6"/>
<gene>
    <name evidence="2" type="ORF">EAT49_02260</name>
</gene>
<name>A0A3N2R9U6_9RHOB</name>
<feature type="domain" description="Cupin type-2" evidence="1">
    <location>
        <begin position="71"/>
        <end position="138"/>
    </location>
</feature>
<organism evidence="2 3">
    <name type="scientific">Histidinibacterium lentulum</name>
    <dbReference type="NCBI Taxonomy" id="2480588"/>
    <lineage>
        <taxon>Bacteria</taxon>
        <taxon>Pseudomonadati</taxon>
        <taxon>Pseudomonadota</taxon>
        <taxon>Alphaproteobacteria</taxon>
        <taxon>Rhodobacterales</taxon>
        <taxon>Paracoccaceae</taxon>
        <taxon>Histidinibacterium</taxon>
    </lineage>
</organism>
<proteinExistence type="predicted"/>
<dbReference type="RefSeq" id="WP_123640640.1">
    <property type="nucleotide sequence ID" value="NZ_ML119081.1"/>
</dbReference>
<protein>
    <submittedName>
        <fullName evidence="2">Cupin domain-containing protein</fullName>
    </submittedName>
</protein>
<dbReference type="InterPro" id="IPR013096">
    <property type="entry name" value="Cupin_2"/>
</dbReference>
<keyword evidence="3" id="KW-1185">Reference proteome</keyword>
<comment type="caution">
    <text evidence="2">The sequence shown here is derived from an EMBL/GenBank/DDBJ whole genome shotgun (WGS) entry which is preliminary data.</text>
</comment>
<dbReference type="Gene3D" id="2.60.120.10">
    <property type="entry name" value="Jelly Rolls"/>
    <property type="match status" value="1"/>
</dbReference>
<evidence type="ECO:0000313" key="2">
    <source>
        <dbReference type="EMBL" id="ROU04234.1"/>
    </source>
</evidence>
<dbReference type="InterPro" id="IPR014710">
    <property type="entry name" value="RmlC-like_jellyroll"/>
</dbReference>
<sequence length="178" mass="19254">MSTPDPTVEEMQARVARFASMTPSTQAFVDTRIPDYARDIYNVIGRGVTEDPGLAPAIADSRNFSITYVGAEPGKGAALHAHETVEVFIPLTGRWAAYWGEAGDKEIEIDTFDVISFPPGIFRGFRNIGTEKALLMAIIGSKPETGDGGRVDWAPEVLRQSHETGLRVNAAGDLETSD</sequence>
<dbReference type="SUPFAM" id="SSF51182">
    <property type="entry name" value="RmlC-like cupins"/>
    <property type="match status" value="1"/>
</dbReference>
<dbReference type="OrthoDB" id="6058at2"/>
<dbReference type="InterPro" id="IPR011051">
    <property type="entry name" value="RmlC_Cupin_sf"/>
</dbReference>
<dbReference type="Pfam" id="PF07883">
    <property type="entry name" value="Cupin_2"/>
    <property type="match status" value="1"/>
</dbReference>
<dbReference type="Proteomes" id="UP000268016">
    <property type="component" value="Unassembled WGS sequence"/>
</dbReference>